<evidence type="ECO:0000256" key="2">
    <source>
        <dbReference type="ARBA" id="ARBA00023002"/>
    </source>
</evidence>
<dbReference type="Gene3D" id="3.40.605.10">
    <property type="entry name" value="Aldehyde Dehydrogenase, Chain A, domain 1"/>
    <property type="match status" value="1"/>
</dbReference>
<evidence type="ECO:0000313" key="7">
    <source>
        <dbReference type="EMBL" id="RST85424.1"/>
    </source>
</evidence>
<name>A0A429YVE8_9HYPH</name>
<organism evidence="7 8">
    <name type="scientific">Aquibium carbonis</name>
    <dbReference type="NCBI Taxonomy" id="2495581"/>
    <lineage>
        <taxon>Bacteria</taxon>
        <taxon>Pseudomonadati</taxon>
        <taxon>Pseudomonadota</taxon>
        <taxon>Alphaproteobacteria</taxon>
        <taxon>Hyphomicrobiales</taxon>
        <taxon>Phyllobacteriaceae</taxon>
        <taxon>Aquibium</taxon>
    </lineage>
</organism>
<dbReference type="FunFam" id="3.40.309.10:FF:000012">
    <property type="entry name" value="Betaine aldehyde dehydrogenase"/>
    <property type="match status" value="1"/>
</dbReference>
<dbReference type="InterPro" id="IPR016160">
    <property type="entry name" value="Ald_DH_CS_CYS"/>
</dbReference>
<dbReference type="InterPro" id="IPR016163">
    <property type="entry name" value="Ald_DH_C"/>
</dbReference>
<dbReference type="PANTHER" id="PTHR11699">
    <property type="entry name" value="ALDEHYDE DEHYDROGENASE-RELATED"/>
    <property type="match status" value="1"/>
</dbReference>
<keyword evidence="2 5" id="KW-0560">Oxidoreductase</keyword>
<dbReference type="InterPro" id="IPR016161">
    <property type="entry name" value="Ald_DH/histidinol_DH"/>
</dbReference>
<accession>A0A429YVE8</accession>
<comment type="similarity">
    <text evidence="1 5">Belongs to the aldehyde dehydrogenase family.</text>
</comment>
<comment type="caution">
    <text evidence="7">The sequence shown here is derived from an EMBL/GenBank/DDBJ whole genome shotgun (WGS) entry which is preliminary data.</text>
</comment>
<dbReference type="PROSITE" id="PS00070">
    <property type="entry name" value="ALDEHYDE_DEHYDR_CYS"/>
    <property type="match status" value="1"/>
</dbReference>
<dbReference type="CDD" id="cd07093">
    <property type="entry name" value="ALDH_F8_HMSADH"/>
    <property type="match status" value="1"/>
</dbReference>
<evidence type="ECO:0000313" key="8">
    <source>
        <dbReference type="Proteomes" id="UP000278398"/>
    </source>
</evidence>
<dbReference type="InterPro" id="IPR029510">
    <property type="entry name" value="Ald_DH_CS_GLU"/>
</dbReference>
<evidence type="ECO:0000256" key="4">
    <source>
        <dbReference type="PROSITE-ProRule" id="PRU10007"/>
    </source>
</evidence>
<reference evidence="7 8" key="1">
    <citation type="submission" date="2018-12" db="EMBL/GenBank/DDBJ databases">
        <title>Mesorhizobium carbonis sp. nov., isolated from coal mine water.</title>
        <authorList>
            <person name="Xin W."/>
            <person name="Xu Z."/>
            <person name="Xiang F."/>
            <person name="Zhang J."/>
            <person name="Xi L."/>
            <person name="Liu J."/>
        </authorList>
    </citation>
    <scope>NUCLEOTIDE SEQUENCE [LARGE SCALE GENOMIC DNA]</scope>
    <source>
        <strain evidence="7 8">B2.3</strain>
    </source>
</reference>
<dbReference type="Pfam" id="PF00171">
    <property type="entry name" value="Aldedh"/>
    <property type="match status" value="1"/>
</dbReference>
<dbReference type="Gene3D" id="3.40.309.10">
    <property type="entry name" value="Aldehyde Dehydrogenase, Chain A, domain 2"/>
    <property type="match status" value="1"/>
</dbReference>
<feature type="domain" description="Aldehyde dehydrogenase" evidence="6">
    <location>
        <begin position="25"/>
        <end position="487"/>
    </location>
</feature>
<protein>
    <submittedName>
        <fullName evidence="7">Aldehyde dehydrogenase</fullName>
    </submittedName>
</protein>
<dbReference type="InterPro" id="IPR016162">
    <property type="entry name" value="Ald_DH_N"/>
</dbReference>
<evidence type="ECO:0000256" key="3">
    <source>
        <dbReference type="ARBA" id="ARBA00023097"/>
    </source>
</evidence>
<keyword evidence="3" id="KW-0558">Oxidation</keyword>
<dbReference type="PROSITE" id="PS00687">
    <property type="entry name" value="ALDEHYDE_DEHYDR_GLU"/>
    <property type="match status" value="1"/>
</dbReference>
<evidence type="ECO:0000259" key="6">
    <source>
        <dbReference type="Pfam" id="PF00171"/>
    </source>
</evidence>
<dbReference type="Proteomes" id="UP000278398">
    <property type="component" value="Unassembled WGS sequence"/>
</dbReference>
<dbReference type="EMBL" id="RWKW01000056">
    <property type="protein sequence ID" value="RST85424.1"/>
    <property type="molecule type" value="Genomic_DNA"/>
</dbReference>
<dbReference type="InterPro" id="IPR015590">
    <property type="entry name" value="Aldehyde_DH_dom"/>
</dbReference>
<feature type="active site" evidence="4">
    <location>
        <position position="263"/>
    </location>
</feature>
<keyword evidence="8" id="KW-1185">Reference proteome</keyword>
<dbReference type="SUPFAM" id="SSF53720">
    <property type="entry name" value="ALDH-like"/>
    <property type="match status" value="1"/>
</dbReference>
<dbReference type="FunFam" id="3.40.605.10:FF:000007">
    <property type="entry name" value="NAD/NADP-dependent betaine aldehyde dehydrogenase"/>
    <property type="match status" value="1"/>
</dbReference>
<evidence type="ECO:0000256" key="1">
    <source>
        <dbReference type="ARBA" id="ARBA00009986"/>
    </source>
</evidence>
<dbReference type="GO" id="GO:0016620">
    <property type="term" value="F:oxidoreductase activity, acting on the aldehyde or oxo group of donors, NAD or NADP as acceptor"/>
    <property type="evidence" value="ECO:0007669"/>
    <property type="project" value="InterPro"/>
</dbReference>
<evidence type="ECO:0000256" key="5">
    <source>
        <dbReference type="RuleBase" id="RU003345"/>
    </source>
</evidence>
<dbReference type="OrthoDB" id="9812625at2"/>
<sequence>MQVTTTREALSENPVRVTGFVAGRFVEAKGEVISVLDPSTERPIAILHESDADEVDRAVTAARRAFDHGPWPRASIADRQKALMAIHDLILAHADELAALESINTGIPLGQTKLMHVTRAAQNFRFFSEYVNQAGGDVFTQEPGLLSLVTYEPIGVCGLIGPWNMPLGLTAMKIAGALAFGNCCVVKPSELTPLTVTRLFALIAQAGILPEGVLNLVNGRGHVTGVSLVSHPDIDMVSFTGGTETGTAILTSLAKGIKGGAMELGGKSASIVYADADLDLALDGALLGSFMNNGQMCLAGSRIFVQRKIADPFIERFAARTKALSVGDPLAPGIEIGPMINHSQRERMSRYAETGVKDGATLLTGGHRHAGFNAGYYFEPTAMLAPDNSIAICQEEIFGPFATLQVFDEEDEVVAKANDSKFGLVGYVWSEDLKRAMRTASALRTGTVMVNTPIVRDLRTGFGGYKQSGLGREGAQGSRAMFTEMKSTIIAQERRTFPRMGLSGETA</sequence>
<proteinExistence type="inferred from homology"/>
<gene>
    <name evidence="7" type="ORF">EJC49_16230</name>
</gene>
<dbReference type="AlphaFoldDB" id="A0A429YVE8"/>